<feature type="region of interest" description="Disordered" evidence="1">
    <location>
        <begin position="84"/>
        <end position="121"/>
    </location>
</feature>
<evidence type="ECO:0000313" key="3">
    <source>
        <dbReference type="Proteomes" id="UP000231878"/>
    </source>
</evidence>
<feature type="compositionally biased region" description="Basic and acidic residues" evidence="1">
    <location>
        <begin position="84"/>
        <end position="95"/>
    </location>
</feature>
<dbReference type="EMBL" id="PHRB01000041">
    <property type="protein sequence ID" value="PJO62678.1"/>
    <property type="molecule type" value="Genomic_DNA"/>
</dbReference>
<evidence type="ECO:0000313" key="2">
    <source>
        <dbReference type="EMBL" id="PJO62678.1"/>
    </source>
</evidence>
<comment type="caution">
    <text evidence="2">The sequence shown here is derived from an EMBL/GenBank/DDBJ whole genome shotgun (WGS) entry which is preliminary data.</text>
</comment>
<sequence>MTNAGGDGIAPAARTPRGERWGCERVIRTHDPDVWPACPVRIPGSHPWFACVTRAGRTQRVSTVVDRNRRFPFDADAMRGHVARPDETWRRPDTRARRHARSGAMRRTASATATGSPVAAG</sequence>
<evidence type="ECO:0000256" key="1">
    <source>
        <dbReference type="SAM" id="MobiDB-lite"/>
    </source>
</evidence>
<gene>
    <name evidence="2" type="ORF">CWD88_29740</name>
</gene>
<accession>A0AAX0U2F5</accession>
<name>A0AAX0U2F5_BURPE</name>
<organism evidence="2 3">
    <name type="scientific">Burkholderia pseudomallei</name>
    <name type="common">Pseudomonas pseudomallei</name>
    <dbReference type="NCBI Taxonomy" id="28450"/>
    <lineage>
        <taxon>Bacteria</taxon>
        <taxon>Pseudomonadati</taxon>
        <taxon>Pseudomonadota</taxon>
        <taxon>Betaproteobacteria</taxon>
        <taxon>Burkholderiales</taxon>
        <taxon>Burkholderiaceae</taxon>
        <taxon>Burkholderia</taxon>
        <taxon>pseudomallei group</taxon>
    </lineage>
</organism>
<feature type="region of interest" description="Disordered" evidence="1">
    <location>
        <begin position="1"/>
        <end position="20"/>
    </location>
</feature>
<protein>
    <submittedName>
        <fullName evidence="2">Uncharacterized protein</fullName>
    </submittedName>
</protein>
<dbReference type="AlphaFoldDB" id="A0AAX0U2F5"/>
<reference evidence="2 3" key="1">
    <citation type="submission" date="2017-11" db="EMBL/GenBank/DDBJ databases">
        <title>Molecular characterization of Burkholderia pseudomallei and closely related isolates from Vietnam.</title>
        <authorList>
            <person name="Ustinov D.V."/>
            <person name="Antonov A.S."/>
            <person name="Avdusheva E.F."/>
            <person name="Shpak I.M."/>
            <person name="Zakharova I.B."/>
            <person name="Thi L.A."/>
            <person name="Teteryatnikova N."/>
            <person name="Lopasteyskaya Y.A."/>
            <person name="Kuzyutina J.A."/>
            <person name="Ngo T.N."/>
            <person name="Victorov D.V."/>
        </authorList>
    </citation>
    <scope>NUCLEOTIDE SEQUENCE [LARGE SCALE GENOMIC DNA]</scope>
    <source>
        <strain evidence="2 3">V1512</strain>
    </source>
</reference>
<dbReference type="Proteomes" id="UP000231878">
    <property type="component" value="Unassembled WGS sequence"/>
</dbReference>
<proteinExistence type="predicted"/>